<feature type="non-terminal residue" evidence="9">
    <location>
        <position position="1"/>
    </location>
</feature>
<organism evidence="9">
    <name type="scientific">Pipa carvalhoi</name>
    <name type="common">Carvalho's Surinam toad</name>
    <dbReference type="NCBI Taxonomy" id="191480"/>
    <lineage>
        <taxon>Eukaryota</taxon>
        <taxon>Metazoa</taxon>
        <taxon>Chordata</taxon>
        <taxon>Craniata</taxon>
        <taxon>Vertebrata</taxon>
        <taxon>Euteleostomi</taxon>
        <taxon>Amphibia</taxon>
        <taxon>Batrachia</taxon>
        <taxon>Anura</taxon>
        <taxon>Pipoidea</taxon>
        <taxon>Pipidae</taxon>
        <taxon>Pipinae</taxon>
        <taxon>Pipa</taxon>
    </lineage>
</organism>
<dbReference type="GO" id="GO:0034237">
    <property type="term" value="F:protein kinase A regulatory subunit binding"/>
    <property type="evidence" value="ECO:0007669"/>
    <property type="project" value="TreeGrafter"/>
</dbReference>
<dbReference type="InterPro" id="IPR034736">
    <property type="entry name" value="ZF_C2H2_AKAP95"/>
</dbReference>
<dbReference type="EMBL" id="JP287219">
    <property type="protein sequence ID" value="AEQ16982.1"/>
    <property type="molecule type" value="mRNA"/>
</dbReference>
<feature type="non-terminal residue" evidence="9">
    <location>
        <position position="92"/>
    </location>
</feature>
<evidence type="ECO:0000256" key="5">
    <source>
        <dbReference type="ARBA" id="ARBA00022833"/>
    </source>
</evidence>
<dbReference type="Pfam" id="PF04988">
    <property type="entry name" value="AKAP95"/>
    <property type="match status" value="1"/>
</dbReference>
<dbReference type="GO" id="GO:0003677">
    <property type="term" value="F:DNA binding"/>
    <property type="evidence" value="ECO:0007669"/>
    <property type="project" value="InterPro"/>
</dbReference>
<evidence type="ECO:0000256" key="2">
    <source>
        <dbReference type="ARBA" id="ARBA00022723"/>
    </source>
</evidence>
<evidence type="ECO:0000256" key="6">
    <source>
        <dbReference type="ARBA" id="ARBA00023242"/>
    </source>
</evidence>
<evidence type="ECO:0000256" key="7">
    <source>
        <dbReference type="PROSITE-ProRule" id="PRU01140"/>
    </source>
</evidence>
<protein>
    <recommendedName>
        <fullName evidence="8">C2H2 AKAP95-type domain-containing protein</fullName>
    </recommendedName>
</protein>
<accession>G5E1F5</accession>
<dbReference type="PROSITE" id="PS51799">
    <property type="entry name" value="ZF_C2H2_AKAP95"/>
    <property type="match status" value="1"/>
</dbReference>
<keyword evidence="5" id="KW-0862">Zinc</keyword>
<evidence type="ECO:0000256" key="4">
    <source>
        <dbReference type="ARBA" id="ARBA00022771"/>
    </source>
</evidence>
<evidence type="ECO:0000259" key="8">
    <source>
        <dbReference type="PROSITE" id="PS51799"/>
    </source>
</evidence>
<keyword evidence="4 7" id="KW-0863">Zinc-finger</keyword>
<dbReference type="GO" id="GO:0016363">
    <property type="term" value="C:nuclear matrix"/>
    <property type="evidence" value="ECO:0007669"/>
    <property type="project" value="TreeGrafter"/>
</dbReference>
<dbReference type="PANTHER" id="PTHR12190:SF4">
    <property type="entry name" value="A-KINASE ANCHOR PROTEIN 8-LIKE"/>
    <property type="match status" value="1"/>
</dbReference>
<name>G5E1F5_9PIPI</name>
<evidence type="ECO:0000256" key="1">
    <source>
        <dbReference type="ARBA" id="ARBA00004123"/>
    </source>
</evidence>
<reference evidence="9" key="1">
    <citation type="submission" date="2011-09" db="EMBL/GenBank/DDBJ databases">
        <title>The odds of duplicate gene persistence after polyploidization.</title>
        <authorList>
            <person name="Chain F.J.J."/>
            <person name="Evans B.J."/>
            <person name="Dushoff J."/>
        </authorList>
    </citation>
    <scope>NUCLEOTIDE SEQUENCE</scope>
    <source>
        <tissue evidence="9">Liver</tissue>
    </source>
</reference>
<keyword evidence="3" id="KW-0677">Repeat</keyword>
<sequence>GFQGLRAFTGNSYFGGGFKQKKVEAAHCAACDIFIPMHSVSLQRRLKSPLHNQNRRNMMEQSKKSALTVARSILNNKIISQKLQRYIKGENP</sequence>
<comment type="subcellular location">
    <subcellularLocation>
        <location evidence="1">Nucleus</location>
    </subcellularLocation>
</comment>
<keyword evidence="6" id="KW-0539">Nucleus</keyword>
<proteinExistence type="evidence at transcript level"/>
<dbReference type="GO" id="GO:0008270">
    <property type="term" value="F:zinc ion binding"/>
    <property type="evidence" value="ECO:0007669"/>
    <property type="project" value="UniProtKB-KW"/>
</dbReference>
<evidence type="ECO:0000256" key="3">
    <source>
        <dbReference type="ARBA" id="ARBA00022737"/>
    </source>
</evidence>
<dbReference type="AlphaFoldDB" id="G5E1F5"/>
<feature type="domain" description="C2H2 AKAP95-type" evidence="8">
    <location>
        <begin position="28"/>
        <end position="51"/>
    </location>
</feature>
<evidence type="ECO:0000313" key="9">
    <source>
        <dbReference type="EMBL" id="AEQ16982.1"/>
    </source>
</evidence>
<dbReference type="PANTHER" id="PTHR12190">
    <property type="entry name" value="A-KINASE ANCHOR PROTEIN AKAP 8"/>
    <property type="match status" value="1"/>
</dbReference>
<comment type="similarity">
    <text evidence="7">Belongs to the AKAP95 family.</text>
</comment>
<dbReference type="InterPro" id="IPR007071">
    <property type="entry name" value="AKAP95"/>
</dbReference>
<keyword evidence="2" id="KW-0479">Metal-binding</keyword>